<dbReference type="AlphaFoldDB" id="A0A0K9NW22"/>
<keyword evidence="2" id="KW-1185">Reference proteome</keyword>
<protein>
    <submittedName>
        <fullName evidence="1">Uncharacterized protein</fullName>
    </submittedName>
</protein>
<gene>
    <name evidence="1" type="ORF">ZOSMA_5G00050</name>
</gene>
<proteinExistence type="predicted"/>
<accession>A0A0K9NW22</accession>
<organism evidence="1 2">
    <name type="scientific">Zostera marina</name>
    <name type="common">Eelgrass</name>
    <dbReference type="NCBI Taxonomy" id="29655"/>
    <lineage>
        <taxon>Eukaryota</taxon>
        <taxon>Viridiplantae</taxon>
        <taxon>Streptophyta</taxon>
        <taxon>Embryophyta</taxon>
        <taxon>Tracheophyta</taxon>
        <taxon>Spermatophyta</taxon>
        <taxon>Magnoliopsida</taxon>
        <taxon>Liliopsida</taxon>
        <taxon>Zosteraceae</taxon>
        <taxon>Zostera</taxon>
    </lineage>
</organism>
<evidence type="ECO:0000313" key="1">
    <source>
        <dbReference type="EMBL" id="KMZ60145.1"/>
    </source>
</evidence>
<name>A0A0K9NW22_ZOSMR</name>
<evidence type="ECO:0000313" key="2">
    <source>
        <dbReference type="Proteomes" id="UP000036987"/>
    </source>
</evidence>
<dbReference type="Proteomes" id="UP000036987">
    <property type="component" value="Unassembled WGS sequence"/>
</dbReference>
<dbReference type="EMBL" id="LFYR01001623">
    <property type="protein sequence ID" value="KMZ60145.1"/>
    <property type="molecule type" value="Genomic_DNA"/>
</dbReference>
<comment type="caution">
    <text evidence="1">The sequence shown here is derived from an EMBL/GenBank/DDBJ whole genome shotgun (WGS) entry which is preliminary data.</text>
</comment>
<reference evidence="2" key="1">
    <citation type="journal article" date="2016" name="Nature">
        <title>The genome of the seagrass Zostera marina reveals angiosperm adaptation to the sea.</title>
        <authorList>
            <person name="Olsen J.L."/>
            <person name="Rouze P."/>
            <person name="Verhelst B."/>
            <person name="Lin Y.-C."/>
            <person name="Bayer T."/>
            <person name="Collen J."/>
            <person name="Dattolo E."/>
            <person name="De Paoli E."/>
            <person name="Dittami S."/>
            <person name="Maumus F."/>
            <person name="Michel G."/>
            <person name="Kersting A."/>
            <person name="Lauritano C."/>
            <person name="Lohaus R."/>
            <person name="Toepel M."/>
            <person name="Tonon T."/>
            <person name="Vanneste K."/>
            <person name="Amirebrahimi M."/>
            <person name="Brakel J."/>
            <person name="Bostroem C."/>
            <person name="Chovatia M."/>
            <person name="Grimwood J."/>
            <person name="Jenkins J.W."/>
            <person name="Jueterbock A."/>
            <person name="Mraz A."/>
            <person name="Stam W.T."/>
            <person name="Tice H."/>
            <person name="Bornberg-Bauer E."/>
            <person name="Green P.J."/>
            <person name="Pearson G.A."/>
            <person name="Procaccini G."/>
            <person name="Duarte C.M."/>
            <person name="Schmutz J."/>
            <person name="Reusch T.B.H."/>
            <person name="Van de Peer Y."/>
        </authorList>
    </citation>
    <scope>NUCLEOTIDE SEQUENCE [LARGE SCALE GENOMIC DNA]</scope>
    <source>
        <strain evidence="2">cv. Finnish</strain>
    </source>
</reference>
<sequence length="90" mass="10020">MEDNCGEDVRVQKNVEETQHENNDVNIVVNFPVEVKKDVVEIVVNPSVEESSIKIADTIIDDFDDAQATIEGVLMTTVENEDNVISTSQK</sequence>